<protein>
    <submittedName>
        <fullName evidence="1">Uncharacterized protein</fullName>
    </submittedName>
</protein>
<sequence length="85" mass="10139">MMNESFYRMCFQTLRSLVELKLISEEEKVILKDLIIKNEFQIPSTISAEQLSFFFLQLIKKQRRELAIKQGQLLIIDEETDEELI</sequence>
<dbReference type="Proteomes" id="UP000692954">
    <property type="component" value="Unassembled WGS sequence"/>
</dbReference>
<accession>A0A8S1PI79</accession>
<gene>
    <name evidence="1" type="ORF">PSON_ATCC_30995.1.T0770068</name>
</gene>
<comment type="caution">
    <text evidence="1">The sequence shown here is derived from an EMBL/GenBank/DDBJ whole genome shotgun (WGS) entry which is preliminary data.</text>
</comment>
<dbReference type="AlphaFoldDB" id="A0A8S1PI79"/>
<proteinExistence type="predicted"/>
<evidence type="ECO:0000313" key="2">
    <source>
        <dbReference type="Proteomes" id="UP000692954"/>
    </source>
</evidence>
<dbReference type="EMBL" id="CAJJDN010000077">
    <property type="protein sequence ID" value="CAD8102068.1"/>
    <property type="molecule type" value="Genomic_DNA"/>
</dbReference>
<evidence type="ECO:0000313" key="1">
    <source>
        <dbReference type="EMBL" id="CAD8102068.1"/>
    </source>
</evidence>
<organism evidence="1 2">
    <name type="scientific">Paramecium sonneborni</name>
    <dbReference type="NCBI Taxonomy" id="65129"/>
    <lineage>
        <taxon>Eukaryota</taxon>
        <taxon>Sar</taxon>
        <taxon>Alveolata</taxon>
        <taxon>Ciliophora</taxon>
        <taxon>Intramacronucleata</taxon>
        <taxon>Oligohymenophorea</taxon>
        <taxon>Peniculida</taxon>
        <taxon>Parameciidae</taxon>
        <taxon>Paramecium</taxon>
    </lineage>
</organism>
<name>A0A8S1PI79_9CILI</name>
<keyword evidence="2" id="KW-1185">Reference proteome</keyword>
<reference evidence="1" key="1">
    <citation type="submission" date="2021-01" db="EMBL/GenBank/DDBJ databases">
        <authorList>
            <consortium name="Genoscope - CEA"/>
            <person name="William W."/>
        </authorList>
    </citation>
    <scope>NUCLEOTIDE SEQUENCE</scope>
</reference>